<proteinExistence type="inferred from homology"/>
<gene>
    <name evidence="8" type="primary">LOC113209293</name>
</gene>
<dbReference type="FunFam" id="1.25.40.20:FF:000466">
    <property type="entry name" value="Mann-cup, isoform B"/>
    <property type="match status" value="1"/>
</dbReference>
<dbReference type="Gene3D" id="1.25.40.20">
    <property type="entry name" value="Ankyrin repeat-containing domain"/>
    <property type="match status" value="3"/>
</dbReference>
<feature type="repeat" description="ANK" evidence="6">
    <location>
        <begin position="213"/>
        <end position="245"/>
    </location>
</feature>
<dbReference type="Pfam" id="PF00023">
    <property type="entry name" value="Ank"/>
    <property type="match status" value="2"/>
</dbReference>
<comment type="pathway">
    <text evidence="1">Protein modification; protein ubiquitination.</text>
</comment>
<organism evidence="7 8">
    <name type="scientific">Frankliniella occidentalis</name>
    <name type="common">Western flower thrips</name>
    <name type="synonym">Euthrips occidentalis</name>
    <dbReference type="NCBI Taxonomy" id="133901"/>
    <lineage>
        <taxon>Eukaryota</taxon>
        <taxon>Metazoa</taxon>
        <taxon>Ecdysozoa</taxon>
        <taxon>Arthropoda</taxon>
        <taxon>Hexapoda</taxon>
        <taxon>Insecta</taxon>
        <taxon>Pterygota</taxon>
        <taxon>Neoptera</taxon>
        <taxon>Paraneoptera</taxon>
        <taxon>Thysanoptera</taxon>
        <taxon>Terebrantia</taxon>
        <taxon>Thripoidea</taxon>
        <taxon>Thripidae</taxon>
        <taxon>Frankliniella</taxon>
    </lineage>
</organism>
<feature type="repeat" description="ANK" evidence="6">
    <location>
        <begin position="246"/>
        <end position="278"/>
    </location>
</feature>
<evidence type="ECO:0000256" key="5">
    <source>
        <dbReference type="ARBA" id="ARBA00038500"/>
    </source>
</evidence>
<evidence type="ECO:0000313" key="8">
    <source>
        <dbReference type="RefSeq" id="XP_052131391.1"/>
    </source>
</evidence>
<dbReference type="PANTHER" id="PTHR24173:SF82">
    <property type="entry name" value="FI19351P1"/>
    <property type="match status" value="1"/>
</dbReference>
<dbReference type="InterPro" id="IPR036770">
    <property type="entry name" value="Ankyrin_rpt-contain_sf"/>
</dbReference>
<dbReference type="OrthoDB" id="3246549at2759"/>
<dbReference type="SUPFAM" id="SSF48403">
    <property type="entry name" value="Ankyrin repeat"/>
    <property type="match status" value="2"/>
</dbReference>
<name>A0A9C6X923_FRAOC</name>
<dbReference type="Proteomes" id="UP000504606">
    <property type="component" value="Unplaced"/>
</dbReference>
<keyword evidence="4 6" id="KW-0040">ANK repeat</keyword>
<reference evidence="8" key="1">
    <citation type="submission" date="2025-08" db="UniProtKB">
        <authorList>
            <consortium name="RefSeq"/>
        </authorList>
    </citation>
    <scope>IDENTIFICATION</scope>
    <source>
        <tissue evidence="8">Whole organism</tissue>
    </source>
</reference>
<comment type="similarity">
    <text evidence="5">Belongs to the fem-1 family.</text>
</comment>
<dbReference type="SMART" id="SM00248">
    <property type="entry name" value="ANK"/>
    <property type="match status" value="7"/>
</dbReference>
<dbReference type="GeneID" id="113209293"/>
<dbReference type="PROSITE" id="PS50297">
    <property type="entry name" value="ANK_REP_REGION"/>
    <property type="match status" value="4"/>
</dbReference>
<keyword evidence="7" id="KW-1185">Reference proteome</keyword>
<dbReference type="PROSITE" id="PS50088">
    <property type="entry name" value="ANK_REPEAT"/>
    <property type="match status" value="4"/>
</dbReference>
<evidence type="ECO:0000256" key="6">
    <source>
        <dbReference type="PROSITE-ProRule" id="PRU00023"/>
    </source>
</evidence>
<feature type="repeat" description="ANK" evidence="6">
    <location>
        <begin position="310"/>
        <end position="342"/>
    </location>
</feature>
<protein>
    <submittedName>
        <fullName evidence="8">Protein fem-1 homolog CG6966 isoform X1</fullName>
    </submittedName>
</protein>
<evidence type="ECO:0000256" key="4">
    <source>
        <dbReference type="ARBA" id="ARBA00023043"/>
    </source>
</evidence>
<evidence type="ECO:0000256" key="2">
    <source>
        <dbReference type="ARBA" id="ARBA00022737"/>
    </source>
</evidence>
<dbReference type="Pfam" id="PF12796">
    <property type="entry name" value="Ank_2"/>
    <property type="match status" value="2"/>
</dbReference>
<keyword evidence="2" id="KW-0677">Repeat</keyword>
<dbReference type="PANTHER" id="PTHR24173">
    <property type="entry name" value="ANKYRIN REPEAT CONTAINING"/>
    <property type="match status" value="1"/>
</dbReference>
<dbReference type="InterPro" id="IPR011990">
    <property type="entry name" value="TPR-like_helical_dom_sf"/>
</dbReference>
<feature type="repeat" description="ANK" evidence="6">
    <location>
        <begin position="673"/>
        <end position="707"/>
    </location>
</feature>
<evidence type="ECO:0000256" key="3">
    <source>
        <dbReference type="ARBA" id="ARBA00022786"/>
    </source>
</evidence>
<dbReference type="CTD" id="42076"/>
<accession>A0A9C6X923</accession>
<evidence type="ECO:0000313" key="7">
    <source>
        <dbReference type="Proteomes" id="UP000504606"/>
    </source>
</evidence>
<evidence type="ECO:0000256" key="1">
    <source>
        <dbReference type="ARBA" id="ARBA00004906"/>
    </source>
</evidence>
<sequence>MNNNELLLFIIAVFLPLPASLRRRRLCQFSHHCVRLLQTFIITVQLTFWKGERHQQQRRRRHANVSSSWFEELLEPVPSTVDNAVEGAPAVKKSRVASFSLEVLSRGLSPFFDMWPKYDVNVSLKETIFNDLIDECRQNYPGARLSNKLRTSLERLSVECRKELVSRVRDGCAPLFIACMRGNAEMVDYLIKFLGADVEQRGLYEVPADRSVHFVTPLWCAAVSGKLNVIKCLVENGANVNAASDSGSTPVRSACFMTHMDIVKYLVEHGADILRPNYNGGTCLINSVQSAPLCQYLLQHGAAVNVRDIQNKTALHYAIQEHRCETTALLLDHGADPHACSRLSDDALRTACIKGAQAIFDLLRDRVCYEPEKLADAYELLGSTLLDEHNDTQNALQHWRTALQIRQLNGKDGMPIPKRPIMSPKETFNFSKEFESAEDLNSLDVDAMRMQSLLICERVLGEQHKDTLFRLMYRGAAYADALRYQRCIDLWRRALEVRIVKDSILTGDTCFTAQALVRLFVDLNEKLLLMHDGEGEGKMPRFEDVASVFLMLATPLIESRPLLEIHPINKRQQESYDRILRCITHLVYLLVKTAKSEQDQHKVYSLVTDLIRYNPCSATTGDSLLHLCVSKLNTIKSSYFAEDNQVTQVVFPDLEVTKVLLQCGAPVRATNKSRSTPLHVASNPYNFDNKLVKLLLDHGAHLDQSNKSGERPSVTIPNNKNNTINLVNYTTLRCLAAVVVCRYRIPYRGQVPSTLENFMKIHDYC</sequence>
<dbReference type="InterPro" id="IPR002110">
    <property type="entry name" value="Ankyrin_rpt"/>
</dbReference>
<dbReference type="RefSeq" id="XP_052131391.1">
    <property type="nucleotide sequence ID" value="XM_052275431.1"/>
</dbReference>
<dbReference type="Gene3D" id="1.25.40.10">
    <property type="entry name" value="Tetratricopeptide repeat domain"/>
    <property type="match status" value="1"/>
</dbReference>
<dbReference type="AlphaFoldDB" id="A0A9C6X923"/>
<keyword evidence="3" id="KW-0833">Ubl conjugation pathway</keyword>